<reference evidence="2 3" key="1">
    <citation type="journal article" date="2018" name="BMC Genomics">
        <title>Genomic comparison of Trypanosoma conorhini and Trypanosoma rangeli to Trypanosoma cruzi strains of high and low virulence.</title>
        <authorList>
            <person name="Bradwell K.R."/>
            <person name="Koparde V.N."/>
            <person name="Matveyev A.V."/>
            <person name="Serrano M.G."/>
            <person name="Alves J.M."/>
            <person name="Parikh H."/>
            <person name="Huang B."/>
            <person name="Lee V."/>
            <person name="Espinosa-Alvarez O."/>
            <person name="Ortiz P.A."/>
            <person name="Costa-Martins A.G."/>
            <person name="Teixeira M.M."/>
            <person name="Buck G.A."/>
        </authorList>
    </citation>
    <scope>NUCLEOTIDE SEQUENCE [LARGE SCALE GENOMIC DNA]</scope>
    <source>
        <strain evidence="2 3">025E</strain>
    </source>
</reference>
<evidence type="ECO:0000313" key="2">
    <source>
        <dbReference type="EMBL" id="RNF27113.1"/>
    </source>
</evidence>
<dbReference type="GeneID" id="40314278"/>
<evidence type="ECO:0000313" key="3">
    <source>
        <dbReference type="Proteomes" id="UP000284403"/>
    </source>
</evidence>
<feature type="non-terminal residue" evidence="2">
    <location>
        <position position="177"/>
    </location>
</feature>
<sequence length="177" mass="19798">MRGARLLEGADAEPLLSQCRQMASEMEALRASEQRHRALVGEDVGGARAAESEDPSTRAQCLRGIESALAALGAEDVDEPAAAAIMRAAEDARAREEEMHERLNEAAAREEEMRERLDEAAAREEEMHERLDEAAAREEELRERLDEAAAREEEMHERLARLPHARRNCASGWRGCR</sequence>
<evidence type="ECO:0000256" key="1">
    <source>
        <dbReference type="SAM" id="MobiDB-lite"/>
    </source>
</evidence>
<dbReference type="AlphaFoldDB" id="A0A422QAV2"/>
<name>A0A422QAV2_9TRYP</name>
<protein>
    <submittedName>
        <fullName evidence="2">Uncharacterized protein</fullName>
    </submittedName>
</protein>
<dbReference type="OrthoDB" id="10440995at2759"/>
<dbReference type="EMBL" id="MKKU01000016">
    <property type="protein sequence ID" value="RNF27113.1"/>
    <property type="molecule type" value="Genomic_DNA"/>
</dbReference>
<dbReference type="RefSeq" id="XP_029232319.1">
    <property type="nucleotide sequence ID" value="XM_029367607.1"/>
</dbReference>
<keyword evidence="3" id="KW-1185">Reference proteome</keyword>
<feature type="region of interest" description="Disordered" evidence="1">
    <location>
        <begin position="96"/>
        <end position="149"/>
    </location>
</feature>
<comment type="caution">
    <text evidence="2">The sequence shown here is derived from an EMBL/GenBank/DDBJ whole genome shotgun (WGS) entry which is preliminary data.</text>
</comment>
<organism evidence="2 3">
    <name type="scientific">Trypanosoma conorhini</name>
    <dbReference type="NCBI Taxonomy" id="83891"/>
    <lineage>
        <taxon>Eukaryota</taxon>
        <taxon>Discoba</taxon>
        <taxon>Euglenozoa</taxon>
        <taxon>Kinetoplastea</taxon>
        <taxon>Metakinetoplastina</taxon>
        <taxon>Trypanosomatida</taxon>
        <taxon>Trypanosomatidae</taxon>
        <taxon>Trypanosoma</taxon>
    </lineage>
</organism>
<dbReference type="Proteomes" id="UP000284403">
    <property type="component" value="Unassembled WGS sequence"/>
</dbReference>
<accession>A0A422QAV2</accession>
<proteinExistence type="predicted"/>
<gene>
    <name evidence="2" type="ORF">Tco025E_00667</name>
</gene>